<dbReference type="VEuPathDB" id="FungiDB:BO78DRAFT_465924"/>
<sequence>MMPLRIIKDDSQYISTASWPRLSTIVISINIIMLARPLSATDEDGSPNPLALLPVSGLPPRCSFSAPSDVIDTAVMMCITFGIATSSRHRVGKYGTSETRLKCGITAGGMYLVALSRNTTISTTMVGSVPILRIVASKKTGHGLYSTMVLIRHQSQGLIYAVSDMGDRSQQALSPRLYNILLPLIGAVEVERDFLCASSRVNDFLRMLHNRTTCATSNCLRIAGLITGKRNTTLRHSITAWMKPAHAACGTFAPYSARSKSLSPVRLHVHR</sequence>
<dbReference type="EMBL" id="KZ826316">
    <property type="protein sequence ID" value="PYI11959.1"/>
    <property type="molecule type" value="Genomic_DNA"/>
</dbReference>
<name>A0A319F789_ASPSB</name>
<dbReference type="Proteomes" id="UP000248423">
    <property type="component" value="Unassembled WGS sequence"/>
</dbReference>
<evidence type="ECO:0000313" key="1">
    <source>
        <dbReference type="EMBL" id="PYI11959.1"/>
    </source>
</evidence>
<protein>
    <submittedName>
        <fullName evidence="1">Uncharacterized protein</fullName>
    </submittedName>
</protein>
<gene>
    <name evidence="1" type="ORF">BO78DRAFT_465924</name>
</gene>
<evidence type="ECO:0000313" key="2">
    <source>
        <dbReference type="Proteomes" id="UP000248423"/>
    </source>
</evidence>
<accession>A0A319F789</accession>
<reference evidence="1 2" key="1">
    <citation type="submission" date="2018-02" db="EMBL/GenBank/DDBJ databases">
        <title>The genomes of Aspergillus section Nigri reveals drivers in fungal speciation.</title>
        <authorList>
            <consortium name="DOE Joint Genome Institute"/>
            <person name="Vesth T.C."/>
            <person name="Nybo J."/>
            <person name="Theobald S."/>
            <person name="Brandl J."/>
            <person name="Frisvad J.C."/>
            <person name="Nielsen K.F."/>
            <person name="Lyhne E.K."/>
            <person name="Kogle M.E."/>
            <person name="Kuo A."/>
            <person name="Riley R."/>
            <person name="Clum A."/>
            <person name="Nolan M."/>
            <person name="Lipzen A."/>
            <person name="Salamov A."/>
            <person name="Henrissat B."/>
            <person name="Wiebenga A."/>
            <person name="De vries R.P."/>
            <person name="Grigoriev I.V."/>
            <person name="Mortensen U.H."/>
            <person name="Andersen M.R."/>
            <person name="Baker S.E."/>
        </authorList>
    </citation>
    <scope>NUCLEOTIDE SEQUENCE [LARGE SCALE GENOMIC DNA]</scope>
    <source>
        <strain evidence="1 2">CBS 121057</strain>
    </source>
</reference>
<dbReference type="AlphaFoldDB" id="A0A319F789"/>
<keyword evidence="2" id="KW-1185">Reference proteome</keyword>
<proteinExistence type="predicted"/>
<organism evidence="1 2">
    <name type="scientific">Aspergillus sclerotiicarbonarius (strain CBS 121057 / IBT 28362)</name>
    <dbReference type="NCBI Taxonomy" id="1448318"/>
    <lineage>
        <taxon>Eukaryota</taxon>
        <taxon>Fungi</taxon>
        <taxon>Dikarya</taxon>
        <taxon>Ascomycota</taxon>
        <taxon>Pezizomycotina</taxon>
        <taxon>Eurotiomycetes</taxon>
        <taxon>Eurotiomycetidae</taxon>
        <taxon>Eurotiales</taxon>
        <taxon>Aspergillaceae</taxon>
        <taxon>Aspergillus</taxon>
        <taxon>Aspergillus subgen. Circumdati</taxon>
    </lineage>
</organism>